<reference evidence="2 4" key="2">
    <citation type="submission" date="2018-07" db="EMBL/GenBank/DDBJ databases">
        <title>The Genome Sequence of Enterococcus sp. DIV0659b.</title>
        <authorList>
            <consortium name="The Broad Institute Genomics Platform"/>
            <consortium name="The Broad Institute Genomic Center for Infectious Diseases"/>
            <person name="Earl A."/>
            <person name="Manson A."/>
            <person name="Schwartman J."/>
            <person name="Gilmore M."/>
            <person name="Abouelleil A."/>
            <person name="Cao P."/>
            <person name="Chapman S."/>
            <person name="Cusick C."/>
            <person name="Shea T."/>
            <person name="Young S."/>
            <person name="Neafsey D."/>
            <person name="Nusbaum C."/>
            <person name="Birren B."/>
        </authorList>
    </citation>
    <scope>NUCLEOTIDE SEQUENCE [LARGE SCALE GENOMIC DNA]</scope>
    <source>
        <strain evidence="2 4">4G2_DIV0659</strain>
    </source>
</reference>
<accession>A0A242CEB2</accession>
<evidence type="ECO:0000313" key="3">
    <source>
        <dbReference type="EMBL" id="OTO08499.1"/>
    </source>
</evidence>
<gene>
    <name evidence="3" type="ORF">A5880_001499</name>
    <name evidence="2" type="ORF">A5880_001580</name>
</gene>
<proteinExistence type="predicted"/>
<dbReference type="EMBL" id="NGLE01000002">
    <property type="protein sequence ID" value="OTO08499.1"/>
    <property type="molecule type" value="Genomic_DNA"/>
</dbReference>
<dbReference type="AlphaFoldDB" id="A0A242CEB2"/>
<dbReference type="Proteomes" id="UP000195139">
    <property type="component" value="Unassembled WGS sequence"/>
</dbReference>
<keyword evidence="4" id="KW-1185">Reference proteome</keyword>
<feature type="transmembrane region" description="Helical" evidence="1">
    <location>
        <begin position="222"/>
        <end position="239"/>
    </location>
</feature>
<feature type="transmembrane region" description="Helical" evidence="1">
    <location>
        <begin position="196"/>
        <end position="216"/>
    </location>
</feature>
<evidence type="ECO:0000313" key="2">
    <source>
        <dbReference type="EMBL" id="MEI5994022.1"/>
    </source>
</evidence>
<sequence length="1204" mass="131104">MAIKKIGISINSNAEEIEKQFSKVYSKIKQVKFNKTKFQPNFEKIEKVLDQARGYSGIGNTAKSIQNGADALKNISDKVPEIVGGGPGIIGTGINTVSEVVQLLGEGAKVMEEINSKVPSNLDKLTPKLFNMGVAIAGMGGVVGIVGKLAEKNSEATSAGLETVGGITKLLGEAAESLKQIDAKVPSDLGKLVPKLLNMGVAISGMGLLVIVAGKLSEKNPLAALAGLGVVWGITELLIKSAEALKQINNKVPGNLGKVTAKMLSIGIAIGGMSLIVGVVGALVATGVGALIAGSGLVTVYLVASELMHVAEAISQLDKKVPTNFNKVKQKIKVIAEVIKEFSTLGNPITLVKNIFGSLSTGSVSKTIKIFIDIAKDFENLSKFKIQSVVIKKKIQSIQEVLETIKGSNLIQALNSKFKAFDTAGLANTVSNFVSIGEDFSKLQEVSFDDKVVESNLKKIQEILEIFKGVEFQQIYEHFKEAGDTIVLSEMVGQMLEIATHLSALEEIPLDTEAAKKKLEKIQEVLSVFKGGSWAELFGHGLEAADNWVLTKMIDQLKEISRLLSDFDKQALDEGALASISEKIKKLQEVLRLFDGADWDQLWESIFELADTYVITATIEVLKKTTDKLKILNEAAKDIDFESVGKVILEIQKVLSHLNKSTWQDLLDDAITAGDLWFVSSSMNRIAEIAKSLENTQKTKFSYEVVKKKIEDIQDVVKLLGEGKNFFEKIGSIFSGTFDEAKLMLAVSSMEKIVEIAKSLEILQEITLNRKKIDQNIDYINSAIEKMGQDKLLDFFSKMLKAEDWIDIKNSVDAMIPVMESLNNLVKDKLEDIMINDRITRLNNIIKNLGPDGLKTSFENMLKAEELIEIKKAVEVFIQIIDIFGDINTAAENIDFTAVNTTITDVTEAVKRIGDLESTTDGVDQIKLLIESFAKLMADLKKLEGQFLLIGASYGQQIIEGFNTMEVSASILRQITTLIQSLNNKFVNFLMIGTLWGMSLKGAFNNAIQNLFSSIDTQVANLSEYNSVFTSFGTLLGQSFVDSFAIKIEGISTAVQNQVDKIQSIIDNSSNPVRSAINKAQKTGNYATGGEVAGNRSLSGLSSIFKKKGTDTVPAMLTPGEFVQRRAAVSTFGLDFMNKVNNLDVRGAFSALTGRFNTQSMLIPAVSTVVNNINHTTNNANRVTQNVVGGNADYIMKRASRYLR</sequence>
<evidence type="ECO:0000313" key="4">
    <source>
        <dbReference type="Proteomes" id="UP000195139"/>
    </source>
</evidence>
<dbReference type="OrthoDB" id="2183194at2"/>
<reference evidence="3" key="1">
    <citation type="submission" date="2017-05" db="EMBL/GenBank/DDBJ databases">
        <title>The Genome Sequence of Enterococcus sp. 4G2_DIV0659.</title>
        <authorList>
            <consortium name="The Broad Institute Genomics Platform"/>
            <consortium name="The Broad Institute Genomic Center for Infectious Diseases"/>
            <person name="Earl A."/>
            <person name="Manson A."/>
            <person name="Schwartman J."/>
            <person name="Gilmore M."/>
            <person name="Abouelleil A."/>
            <person name="Cao P."/>
            <person name="Chapman S."/>
            <person name="Cusick C."/>
            <person name="Shea T."/>
            <person name="Young S."/>
            <person name="Neafsey D."/>
            <person name="Nusbaum C."/>
            <person name="Birren B."/>
        </authorList>
    </citation>
    <scope>NUCLEOTIDE SEQUENCE [LARGE SCALE GENOMIC DNA]</scope>
    <source>
        <strain evidence="3">4G2_DIV0659</strain>
    </source>
</reference>
<keyword evidence="1" id="KW-1133">Transmembrane helix</keyword>
<evidence type="ECO:0000256" key="1">
    <source>
        <dbReference type="SAM" id="Phobius"/>
    </source>
</evidence>
<organism evidence="3">
    <name type="scientific">Candidatus Enterococcus mansonii</name>
    <dbReference type="NCBI Taxonomy" id="1834181"/>
    <lineage>
        <taxon>Bacteria</taxon>
        <taxon>Bacillati</taxon>
        <taxon>Bacillota</taxon>
        <taxon>Bacilli</taxon>
        <taxon>Lactobacillales</taxon>
        <taxon>Enterococcaceae</taxon>
        <taxon>Enterococcus</taxon>
    </lineage>
</organism>
<keyword evidence="1" id="KW-0472">Membrane</keyword>
<dbReference type="STRING" id="1834181.A5880_001499"/>
<name>A0A242CEB2_9ENTE</name>
<feature type="transmembrane region" description="Helical" evidence="1">
    <location>
        <begin position="259"/>
        <end position="277"/>
    </location>
</feature>
<dbReference type="RefSeq" id="WP_086330441.1">
    <property type="nucleotide sequence ID" value="NZ_NGLE02000001.1"/>
</dbReference>
<dbReference type="EMBL" id="NGLE02000001">
    <property type="protein sequence ID" value="MEI5994022.1"/>
    <property type="molecule type" value="Genomic_DNA"/>
</dbReference>
<comment type="caution">
    <text evidence="3">The sequence shown here is derived from an EMBL/GenBank/DDBJ whole genome shotgun (WGS) entry which is preliminary data.</text>
</comment>
<keyword evidence="1" id="KW-0812">Transmembrane</keyword>
<protein>
    <submittedName>
        <fullName evidence="3">Uncharacterized protein</fullName>
    </submittedName>
</protein>